<dbReference type="AlphaFoldDB" id="A0AAJ0FW08"/>
<dbReference type="GO" id="GO:0006098">
    <property type="term" value="P:pentose-phosphate shunt"/>
    <property type="evidence" value="ECO:0007669"/>
    <property type="project" value="TreeGrafter"/>
</dbReference>
<dbReference type="GO" id="GO:0005829">
    <property type="term" value="C:cytosol"/>
    <property type="evidence" value="ECO:0007669"/>
    <property type="project" value="TreeGrafter"/>
</dbReference>
<organism evidence="3 4">
    <name type="scientific">Conoideocrella luteorostrata</name>
    <dbReference type="NCBI Taxonomy" id="1105319"/>
    <lineage>
        <taxon>Eukaryota</taxon>
        <taxon>Fungi</taxon>
        <taxon>Dikarya</taxon>
        <taxon>Ascomycota</taxon>
        <taxon>Pezizomycotina</taxon>
        <taxon>Sordariomycetes</taxon>
        <taxon>Hypocreomycetidae</taxon>
        <taxon>Hypocreales</taxon>
        <taxon>Clavicipitaceae</taxon>
        <taxon>Conoideocrella</taxon>
    </lineage>
</organism>
<dbReference type="SUPFAM" id="SSF52518">
    <property type="entry name" value="Thiamin diphosphate-binding fold (THDP-binding)"/>
    <property type="match status" value="1"/>
</dbReference>
<dbReference type="InterPro" id="IPR029061">
    <property type="entry name" value="THDP-binding"/>
</dbReference>
<proteinExistence type="predicted"/>
<feature type="region of interest" description="Disordered" evidence="1">
    <location>
        <begin position="1"/>
        <end position="23"/>
    </location>
</feature>
<name>A0AAJ0FW08_9HYPO</name>
<evidence type="ECO:0000313" key="4">
    <source>
        <dbReference type="Proteomes" id="UP001251528"/>
    </source>
</evidence>
<comment type="caution">
    <text evidence="3">The sequence shown here is derived from an EMBL/GenBank/DDBJ whole genome shotgun (WGS) entry which is preliminary data.</text>
</comment>
<feature type="domain" description="Transketolase N-terminal" evidence="2">
    <location>
        <begin position="37"/>
        <end position="118"/>
    </location>
</feature>
<dbReference type="InterPro" id="IPR033247">
    <property type="entry name" value="Transketolase_fam"/>
</dbReference>
<dbReference type="Proteomes" id="UP001251528">
    <property type="component" value="Unassembled WGS sequence"/>
</dbReference>
<dbReference type="PANTHER" id="PTHR43522:SF6">
    <property type="entry name" value="TRANSKETOLASE-LIKE PYRIMIDINE-BINDING DOMAIN-CONTAINING PROTEIN-RELATED"/>
    <property type="match status" value="1"/>
</dbReference>
<feature type="compositionally biased region" description="Polar residues" evidence="1">
    <location>
        <begin position="8"/>
        <end position="17"/>
    </location>
</feature>
<dbReference type="GO" id="GO:0005634">
    <property type="term" value="C:nucleus"/>
    <property type="evidence" value="ECO:0007669"/>
    <property type="project" value="TreeGrafter"/>
</dbReference>
<dbReference type="PANTHER" id="PTHR43522">
    <property type="entry name" value="TRANSKETOLASE"/>
    <property type="match status" value="1"/>
</dbReference>
<dbReference type="EMBL" id="JASWJB010000037">
    <property type="protein sequence ID" value="KAK2608492.1"/>
    <property type="molecule type" value="Genomic_DNA"/>
</dbReference>
<evidence type="ECO:0000256" key="1">
    <source>
        <dbReference type="SAM" id="MobiDB-lite"/>
    </source>
</evidence>
<protein>
    <recommendedName>
        <fullName evidence="2">Transketolase N-terminal domain-containing protein</fullName>
    </recommendedName>
</protein>
<gene>
    <name evidence="3" type="ORF">QQS21_002954</name>
</gene>
<sequence>MAPRAVKTNGTSPQADMSTKRSRFQAEDRMTINIVLRQFRCLIANLCQQFNDGHPGSAIGIALWKYIIKYSLNNSDFFNRDRFVLSNGNTGLFQYTFLQLIGYKAMTFDQLKSFTLHEPTPFAQAIQRLKMKASK</sequence>
<dbReference type="Gene3D" id="3.40.50.970">
    <property type="match status" value="1"/>
</dbReference>
<evidence type="ECO:0000259" key="2">
    <source>
        <dbReference type="Pfam" id="PF00456"/>
    </source>
</evidence>
<dbReference type="InterPro" id="IPR005474">
    <property type="entry name" value="Transketolase_N"/>
</dbReference>
<dbReference type="GO" id="GO:0004802">
    <property type="term" value="F:transketolase activity"/>
    <property type="evidence" value="ECO:0007669"/>
    <property type="project" value="TreeGrafter"/>
</dbReference>
<dbReference type="Pfam" id="PF00456">
    <property type="entry name" value="Transketolase_N"/>
    <property type="match status" value="1"/>
</dbReference>
<keyword evidence="4" id="KW-1185">Reference proteome</keyword>
<accession>A0AAJ0FW08</accession>
<reference evidence="3" key="1">
    <citation type="submission" date="2023-06" db="EMBL/GenBank/DDBJ databases">
        <title>Conoideocrella luteorostrata (Hypocreales: Clavicipitaceae), a potential biocontrol fungus for elongate hemlock scale in United States Christmas tree production areas.</title>
        <authorList>
            <person name="Barrett H."/>
            <person name="Lovett B."/>
            <person name="Macias A.M."/>
            <person name="Stajich J.E."/>
            <person name="Kasson M.T."/>
        </authorList>
    </citation>
    <scope>NUCLEOTIDE SEQUENCE</scope>
    <source>
        <strain evidence="3">ARSEF 14590</strain>
    </source>
</reference>
<evidence type="ECO:0000313" key="3">
    <source>
        <dbReference type="EMBL" id="KAK2608492.1"/>
    </source>
</evidence>